<feature type="domain" description="PRD" evidence="8">
    <location>
        <begin position="483"/>
        <end position="588"/>
    </location>
</feature>
<evidence type="ECO:0000259" key="6">
    <source>
        <dbReference type="PROSITE" id="PS50045"/>
    </source>
</evidence>
<sequence>MKRIQRVEQLLLQWTTECFDTESMHPHRPQGCTAELIGESLGIDRSNASRDLNSLVAEQKVIKIGGKPVLFLSYEGLKQKFGHKLARKHLYDSWSDFYDGVSEGNGEQPDVYDAPRYVHAASAFDSLQGKSRSLKKPIELAKAAILYPPNGLHTLLVGPTGVGKTLFADSMYQFAVETGQLPPNAPFISFNCADYSNNPQLLLAQLFGVEKGAYTGAERDRVGMVEKANGGILFLDEVHRLPPEGQEMLFQLLDKGIFRRLGETDSQRTATIRLIAATTENPKSSLLMTFVRRLPMLIPIPSIAERTLQERFCLIEYFFSEESARVQRPFRIAPEVLKALLLFDCPANVGQLKSEIQLLSARAFLSQIHDTHTNRLKVTLDHASDHVRQGLMRIPERRKELDQVLENLSTGLDLNREETEAARTEDQSLYEILEQQAQELRKRGLSEEEITNVLSVDIDVYFRKFLQRVSDQFESRRQDIIRIVGEQFLDTIEEMFDFASRYLQRVFPSQTVFGCALHMHAAVDRIRAGTAIPNPGLAAIQRQASLEYETAQEMASMFAQRTNVTLPENEIGFLATILLSVLNTTPSPKVGILVIAHGSSTASSMLEVAHQLLGTAHGRALDMPLDTDPDLVLEQAVSTAGELDEGKGILLLVDMGSLVSFGQLIQERTGIQVRTIPNVTTLVVMEAVRKAALSSSTLEMVYESVLKGSAFTQSRRPYPPVRTGVLPVVCVTGQGSAIQLKSILEERLQLPDDYELNIVPVSISSFEETPECLEKLLGGVKPLAIAGTLNPHMEGIPFVSAQEILSGEGIHRIAHLIQASLVPVHRSEESNSVWDSLSGTLRNSVKRVNPYYAVPAIIKAFDRLEEKLDIRVDTDIRIGLTMHLVLAMEKRLVTGSWPTEAAGENASACFSGECGVVADIFNAVMADFGLAIPESESSHILRLLGGVRVGS</sequence>
<reference evidence="10" key="1">
    <citation type="journal article" date="2019" name="Int. J. Syst. Evol. Microbiol.">
        <title>The Global Catalogue of Microorganisms (GCM) 10K type strain sequencing project: providing services to taxonomists for standard genome sequencing and annotation.</title>
        <authorList>
            <consortium name="The Broad Institute Genomics Platform"/>
            <consortium name="The Broad Institute Genome Sequencing Center for Infectious Disease"/>
            <person name="Wu L."/>
            <person name="Ma J."/>
        </authorList>
    </citation>
    <scope>NUCLEOTIDE SEQUENCE [LARGE SCALE GENOMIC DNA]</scope>
    <source>
        <strain evidence="10">WYCCWR 12678</strain>
    </source>
</reference>
<dbReference type="InterPro" id="IPR027417">
    <property type="entry name" value="P-loop_NTPase"/>
</dbReference>
<accession>A0ABV9Q352</accession>
<dbReference type="PROSITE" id="PS00676">
    <property type="entry name" value="SIGMA54_INTERACT_2"/>
    <property type="match status" value="1"/>
</dbReference>
<dbReference type="InterPro" id="IPR036390">
    <property type="entry name" value="WH_DNA-bd_sf"/>
</dbReference>
<dbReference type="InterPro" id="IPR033887">
    <property type="entry name" value="PTS_IIA_man"/>
</dbReference>
<dbReference type="InterPro" id="IPR002078">
    <property type="entry name" value="Sigma_54_int"/>
</dbReference>
<feature type="domain" description="Sigma-54 factor interaction" evidence="6">
    <location>
        <begin position="127"/>
        <end position="361"/>
    </location>
</feature>
<dbReference type="PANTHER" id="PTHR32071">
    <property type="entry name" value="TRANSCRIPTIONAL REGULATORY PROTEIN"/>
    <property type="match status" value="1"/>
</dbReference>
<evidence type="ECO:0000256" key="2">
    <source>
        <dbReference type="ARBA" id="ARBA00022741"/>
    </source>
</evidence>
<evidence type="ECO:0000259" key="7">
    <source>
        <dbReference type="PROSITE" id="PS51096"/>
    </source>
</evidence>
<dbReference type="InterPro" id="IPR003593">
    <property type="entry name" value="AAA+_ATPase"/>
</dbReference>
<evidence type="ECO:0000256" key="1">
    <source>
        <dbReference type="ARBA" id="ARBA00022679"/>
    </source>
</evidence>
<dbReference type="EMBL" id="JBHSHC010000099">
    <property type="protein sequence ID" value="MFC4768348.1"/>
    <property type="molecule type" value="Genomic_DNA"/>
</dbReference>
<dbReference type="Pfam" id="PF03610">
    <property type="entry name" value="EIIA-man"/>
    <property type="match status" value="1"/>
</dbReference>
<dbReference type="RefSeq" id="WP_380026300.1">
    <property type="nucleotide sequence ID" value="NZ_JBHSHC010000099.1"/>
</dbReference>
<dbReference type="SUPFAM" id="SSF52540">
    <property type="entry name" value="P-loop containing nucleoside triphosphate hydrolases"/>
    <property type="match status" value="1"/>
</dbReference>
<keyword evidence="2" id="KW-0547">Nucleotide-binding</keyword>
<evidence type="ECO:0000313" key="9">
    <source>
        <dbReference type="EMBL" id="MFC4768348.1"/>
    </source>
</evidence>
<dbReference type="CDD" id="cd00006">
    <property type="entry name" value="PTS_IIA_man"/>
    <property type="match status" value="1"/>
</dbReference>
<dbReference type="InterPro" id="IPR025943">
    <property type="entry name" value="Sigma_54_int_dom_ATP-bd_2"/>
</dbReference>
<feature type="domain" description="PTS EIIA type-4" evidence="7">
    <location>
        <begin position="589"/>
        <end position="718"/>
    </location>
</feature>
<dbReference type="InterPro" id="IPR036634">
    <property type="entry name" value="PRD_sf"/>
</dbReference>
<dbReference type="Gene3D" id="3.40.50.300">
    <property type="entry name" value="P-loop containing nucleotide triphosphate hydrolases"/>
    <property type="match status" value="1"/>
</dbReference>
<organism evidence="9 10">
    <name type="scientific">Effusibacillus consociatus</name>
    <dbReference type="NCBI Taxonomy" id="1117041"/>
    <lineage>
        <taxon>Bacteria</taxon>
        <taxon>Bacillati</taxon>
        <taxon>Bacillota</taxon>
        <taxon>Bacilli</taxon>
        <taxon>Bacillales</taxon>
        <taxon>Alicyclobacillaceae</taxon>
        <taxon>Effusibacillus</taxon>
    </lineage>
</organism>
<evidence type="ECO:0000259" key="8">
    <source>
        <dbReference type="PROSITE" id="PS51372"/>
    </source>
</evidence>
<gene>
    <name evidence="9" type="ORF">ACFO8Q_13420</name>
</gene>
<dbReference type="Gene3D" id="3.40.50.510">
    <property type="entry name" value="Phosphotransferase system, mannose-type IIA component"/>
    <property type="match status" value="1"/>
</dbReference>
<dbReference type="Pfam" id="PF00158">
    <property type="entry name" value="Sigma54_activat"/>
    <property type="match status" value="1"/>
</dbReference>
<dbReference type="SMART" id="SM00382">
    <property type="entry name" value="AAA"/>
    <property type="match status" value="1"/>
</dbReference>
<evidence type="ECO:0000256" key="4">
    <source>
        <dbReference type="ARBA" id="ARBA00022840"/>
    </source>
</evidence>
<dbReference type="CDD" id="cd00009">
    <property type="entry name" value="AAA"/>
    <property type="match status" value="1"/>
</dbReference>
<protein>
    <submittedName>
        <fullName evidence="9">Sigma-54-dependent transcriptional regulator</fullName>
    </submittedName>
</protein>
<dbReference type="SUPFAM" id="SSF46785">
    <property type="entry name" value="Winged helix' DNA-binding domain"/>
    <property type="match status" value="1"/>
</dbReference>
<dbReference type="SUPFAM" id="SSF63520">
    <property type="entry name" value="PTS-regulatory domain, PRD"/>
    <property type="match status" value="1"/>
</dbReference>
<dbReference type="SUPFAM" id="SSF53062">
    <property type="entry name" value="PTS system fructose IIA component-like"/>
    <property type="match status" value="1"/>
</dbReference>
<evidence type="ECO:0000256" key="5">
    <source>
        <dbReference type="ARBA" id="ARBA00023125"/>
    </source>
</evidence>
<dbReference type="Proteomes" id="UP001596002">
    <property type="component" value="Unassembled WGS sequence"/>
</dbReference>
<dbReference type="Gene3D" id="1.10.1790.10">
    <property type="entry name" value="PRD domain"/>
    <property type="match status" value="1"/>
</dbReference>
<evidence type="ECO:0000256" key="3">
    <source>
        <dbReference type="ARBA" id="ARBA00022777"/>
    </source>
</evidence>
<keyword evidence="4" id="KW-0067">ATP-binding</keyword>
<comment type="caution">
    <text evidence="9">The sequence shown here is derived from an EMBL/GenBank/DDBJ whole genome shotgun (WGS) entry which is preliminary data.</text>
</comment>
<keyword evidence="5" id="KW-0238">DNA-binding</keyword>
<keyword evidence="1" id="KW-0808">Transferase</keyword>
<dbReference type="InterPro" id="IPR004701">
    <property type="entry name" value="PTS_EIIA_man-typ"/>
</dbReference>
<dbReference type="PANTHER" id="PTHR32071:SF38">
    <property type="entry name" value="PSP OPERON TRANSCRIPTIONAL ACTIVATOR"/>
    <property type="match status" value="1"/>
</dbReference>
<dbReference type="Pfam" id="PF00874">
    <property type="entry name" value="PRD"/>
    <property type="match status" value="1"/>
</dbReference>
<evidence type="ECO:0000313" key="10">
    <source>
        <dbReference type="Proteomes" id="UP001596002"/>
    </source>
</evidence>
<dbReference type="InterPro" id="IPR011608">
    <property type="entry name" value="PRD"/>
</dbReference>
<proteinExistence type="predicted"/>
<dbReference type="PROSITE" id="PS51372">
    <property type="entry name" value="PRD_2"/>
    <property type="match status" value="1"/>
</dbReference>
<dbReference type="InterPro" id="IPR036662">
    <property type="entry name" value="PTS_EIIA_man-typ_sf"/>
</dbReference>
<name>A0ABV9Q352_9BACL</name>
<keyword evidence="3" id="KW-0418">Kinase</keyword>
<dbReference type="PROSITE" id="PS51096">
    <property type="entry name" value="PTS_EIIA_TYPE_4"/>
    <property type="match status" value="1"/>
</dbReference>
<keyword evidence="10" id="KW-1185">Reference proteome</keyword>
<dbReference type="PROSITE" id="PS50045">
    <property type="entry name" value="SIGMA54_INTERACT_4"/>
    <property type="match status" value="1"/>
</dbReference>